<keyword evidence="8" id="KW-1185">Reference proteome</keyword>
<dbReference type="Proteomes" id="UP000008281">
    <property type="component" value="Unassembled WGS sequence"/>
</dbReference>
<keyword evidence="6" id="KW-0812">Transmembrane</keyword>
<dbReference type="GO" id="GO:0016757">
    <property type="term" value="F:glycosyltransferase activity"/>
    <property type="evidence" value="ECO:0007669"/>
    <property type="project" value="UniProtKB-UniRule"/>
</dbReference>
<dbReference type="eggNOG" id="ENOG502TH61">
    <property type="taxonomic scope" value="Eukaryota"/>
</dbReference>
<evidence type="ECO:0000256" key="2">
    <source>
        <dbReference type="ARBA" id="ARBA00007647"/>
    </source>
</evidence>
<protein>
    <recommendedName>
        <fullName evidence="6">Glycosyltransferase family 92 protein</fullName>
        <ecNumber evidence="6">2.4.1.-</ecNumber>
    </recommendedName>
</protein>
<name>E3NQW4_CAERE</name>
<dbReference type="InterPro" id="IPR008166">
    <property type="entry name" value="Glyco_transf_92"/>
</dbReference>
<dbReference type="OMA" id="CFCINEC"/>
<keyword evidence="4 6" id="KW-0808">Transferase</keyword>
<feature type="transmembrane region" description="Helical" evidence="6">
    <location>
        <begin position="12"/>
        <end position="31"/>
    </location>
</feature>
<evidence type="ECO:0000256" key="5">
    <source>
        <dbReference type="ARBA" id="ARBA00023136"/>
    </source>
</evidence>
<keyword evidence="5 6" id="KW-0472">Membrane</keyword>
<comment type="subcellular location">
    <subcellularLocation>
        <location evidence="1">Membrane</location>
        <topology evidence="1">Single-pass membrane protein</topology>
    </subcellularLocation>
</comment>
<keyword evidence="3 6" id="KW-0328">Glycosyltransferase</keyword>
<keyword evidence="6" id="KW-1133">Transmembrane helix</keyword>
<evidence type="ECO:0000256" key="1">
    <source>
        <dbReference type="ARBA" id="ARBA00004167"/>
    </source>
</evidence>
<dbReference type="EC" id="2.4.1.-" evidence="6"/>
<reference evidence="7" key="1">
    <citation type="submission" date="2007-07" db="EMBL/GenBank/DDBJ databases">
        <title>PCAP assembly of the Caenorhabditis remanei genome.</title>
        <authorList>
            <consortium name="The Caenorhabditis remanei Sequencing Consortium"/>
            <person name="Wilson R.K."/>
        </authorList>
    </citation>
    <scope>NUCLEOTIDE SEQUENCE [LARGE SCALE GENOMIC DNA]</scope>
    <source>
        <strain evidence="7">PB4641</strain>
    </source>
</reference>
<dbReference type="GO" id="GO:0016020">
    <property type="term" value="C:membrane"/>
    <property type="evidence" value="ECO:0007669"/>
    <property type="project" value="UniProtKB-SubCell"/>
</dbReference>
<evidence type="ECO:0000256" key="3">
    <source>
        <dbReference type="ARBA" id="ARBA00022676"/>
    </source>
</evidence>
<dbReference type="Pfam" id="PF01697">
    <property type="entry name" value="Glyco_transf_92"/>
    <property type="match status" value="1"/>
</dbReference>
<dbReference type="InParanoid" id="E3NQW4"/>
<sequence length="373" mass="42532">MPRPSRTRNRFIIAFIIMMCLASLYILLLKIRKMNHLSELEENSRHFAIINDIVYYNSTYSASAKPTFMFLITSQIANFYLPMTCSSIDGYTETTSQIAIQQVGESLLVGTCTVVEDPLYVTLKLDDFSMQIDAPIPLEPLSIRKSIVKEDHVICMSHLVLYEDGTTILSLLKHFKNSAAKIMIYAASVSDSLYKALEEYSDNVEVVPWMLPEAKKRGDFDKLKLDPNYSKAGTEGSLTHCFLRYAPVVRKVTLIDLATLKFNSIPFNPDYTLSKEVTSMVTEGWRLKKLTNYRVTMNSRKMFKNVHGNEKKLAENDVVLNEKCFVRQDAQDLDKECGDLQSPEMETTPSRSIYIPKVVQFDNLSIYEDALGR</sequence>
<organism evidence="8">
    <name type="scientific">Caenorhabditis remanei</name>
    <name type="common">Caenorhabditis vulgaris</name>
    <dbReference type="NCBI Taxonomy" id="31234"/>
    <lineage>
        <taxon>Eukaryota</taxon>
        <taxon>Metazoa</taxon>
        <taxon>Ecdysozoa</taxon>
        <taxon>Nematoda</taxon>
        <taxon>Chromadorea</taxon>
        <taxon>Rhabditida</taxon>
        <taxon>Rhabditina</taxon>
        <taxon>Rhabditomorpha</taxon>
        <taxon>Rhabditoidea</taxon>
        <taxon>Rhabditidae</taxon>
        <taxon>Peloderinae</taxon>
        <taxon>Caenorhabditis</taxon>
    </lineage>
</organism>
<evidence type="ECO:0000313" key="7">
    <source>
        <dbReference type="EMBL" id="EFO85597.1"/>
    </source>
</evidence>
<dbReference type="OrthoDB" id="5778647at2759"/>
<proteinExistence type="inferred from homology"/>
<evidence type="ECO:0000256" key="6">
    <source>
        <dbReference type="RuleBase" id="RU366017"/>
    </source>
</evidence>
<gene>
    <name evidence="7" type="ORF">CRE_23813</name>
</gene>
<accession>E3NQW4</accession>
<dbReference type="AlphaFoldDB" id="E3NQW4"/>
<evidence type="ECO:0000313" key="8">
    <source>
        <dbReference type="Proteomes" id="UP000008281"/>
    </source>
</evidence>
<dbReference type="HOGENOM" id="CLU_742348_0_0_1"/>
<dbReference type="EMBL" id="DS269603">
    <property type="protein sequence ID" value="EFO85597.1"/>
    <property type="molecule type" value="Genomic_DNA"/>
</dbReference>
<evidence type="ECO:0000256" key="4">
    <source>
        <dbReference type="ARBA" id="ARBA00022679"/>
    </source>
</evidence>
<comment type="similarity">
    <text evidence="2 6">Belongs to the glycosyltransferase 92 family.</text>
</comment>